<sequence>MYKVNPRVDLAFKKIFGVEENKDLLISLINSIVSSEDQIKEVILLNPYNPKNFLNDKLSVLDIKAKGETGKMFNIEIQVTDEADYDKRPLYYWAKMYTQQLKEGANYSELNKAIGIHILFYKHYKYG</sequence>
<accession>Q1RGL9</accession>
<name>Q1RGL9_RICBR</name>
<dbReference type="AlphaFoldDB" id="Q1RGL9"/>
<dbReference type="PANTHER" id="PTHR41317">
    <property type="entry name" value="PD-(D_E)XK NUCLEASE FAMILY TRANSPOSASE"/>
    <property type="match status" value="1"/>
</dbReference>
<proteinExistence type="predicted"/>
<dbReference type="Proteomes" id="UP000001951">
    <property type="component" value="Chromosome"/>
</dbReference>
<dbReference type="EMBL" id="CP000087">
    <property type="protein sequence ID" value="ABE05495.1"/>
    <property type="molecule type" value="Genomic_DNA"/>
</dbReference>
<protein>
    <submittedName>
        <fullName evidence="1">Uncharacterized protein</fullName>
    </submittedName>
</protein>
<dbReference type="Pfam" id="PF12784">
    <property type="entry name" value="PDDEXK_2"/>
    <property type="match status" value="1"/>
</dbReference>
<dbReference type="InterPro" id="IPR010106">
    <property type="entry name" value="RpnA"/>
</dbReference>
<dbReference type="HOGENOM" id="CLU_057504_4_1_5"/>
<dbReference type="NCBIfam" id="TIGR01784">
    <property type="entry name" value="T_den_put_tspse"/>
    <property type="match status" value="1"/>
</dbReference>
<gene>
    <name evidence="1" type="ordered locus">RBE_1414</name>
</gene>
<dbReference type="OrthoDB" id="7164527at2"/>
<dbReference type="PANTHER" id="PTHR41317:SF1">
    <property type="entry name" value="PD-(D_E)XK NUCLEASE FAMILY TRANSPOSASE"/>
    <property type="match status" value="1"/>
</dbReference>
<organism evidence="1 2">
    <name type="scientific">Rickettsia bellii (strain RML369-C)</name>
    <dbReference type="NCBI Taxonomy" id="336407"/>
    <lineage>
        <taxon>Bacteria</taxon>
        <taxon>Pseudomonadati</taxon>
        <taxon>Pseudomonadota</taxon>
        <taxon>Alphaproteobacteria</taxon>
        <taxon>Rickettsiales</taxon>
        <taxon>Rickettsiaceae</taxon>
        <taxon>Rickettsieae</taxon>
        <taxon>Rickettsia</taxon>
        <taxon>belli group</taxon>
    </lineage>
</organism>
<dbReference type="eggNOG" id="COG5464">
    <property type="taxonomic scope" value="Bacteria"/>
</dbReference>
<dbReference type="KEGG" id="rbe:RBE_1414"/>
<reference evidence="1 2" key="1">
    <citation type="journal article" date="2006" name="PLoS Genet.">
        <title>Genome sequence of Rickettsia bellii illuminates the role of amoebae in gene exchanges between intracellular pathogens.</title>
        <authorList>
            <person name="Ogata H."/>
            <person name="La Scola B."/>
            <person name="Audic S."/>
            <person name="Renesto P."/>
            <person name="Blanc G."/>
            <person name="Robert C."/>
            <person name="Fournier P.-E."/>
            <person name="Claverie J.-M."/>
            <person name="Raoult D."/>
        </authorList>
    </citation>
    <scope>NUCLEOTIDE SEQUENCE [LARGE SCALE GENOMIC DNA]</scope>
    <source>
        <strain evidence="1 2">RML369-C</strain>
    </source>
</reference>
<evidence type="ECO:0000313" key="1">
    <source>
        <dbReference type="EMBL" id="ABE05495.1"/>
    </source>
</evidence>
<evidence type="ECO:0000313" key="2">
    <source>
        <dbReference type="Proteomes" id="UP000001951"/>
    </source>
</evidence>